<evidence type="ECO:0000313" key="2">
    <source>
        <dbReference type="Proteomes" id="UP000226079"/>
    </source>
</evidence>
<dbReference type="Proteomes" id="UP000226079">
    <property type="component" value="Unassembled WGS sequence"/>
</dbReference>
<dbReference type="AlphaFoldDB" id="A0A2A9CS13"/>
<dbReference type="EMBL" id="PDJC01000001">
    <property type="protein sequence ID" value="PFG17237.1"/>
    <property type="molecule type" value="Genomic_DNA"/>
</dbReference>
<proteinExistence type="predicted"/>
<gene>
    <name evidence="1" type="ORF">ATK74_1800</name>
</gene>
<sequence length="69" mass="7298">MKAPNHGMRVRVTTTEESTGDGVEFEGYLAYAPMTAADSGEGFSGLALIDASLHDPLFLATTDRIEPAP</sequence>
<evidence type="ECO:0000313" key="1">
    <source>
        <dbReference type="EMBL" id="PFG17237.1"/>
    </source>
</evidence>
<dbReference type="RefSeq" id="WP_098460683.1">
    <property type="nucleotide sequence ID" value="NZ_PDJC01000001.1"/>
</dbReference>
<reference evidence="1 2" key="1">
    <citation type="submission" date="2017-10" db="EMBL/GenBank/DDBJ databases">
        <title>Sequencing the genomes of 1000 actinobacteria strains.</title>
        <authorList>
            <person name="Klenk H.-P."/>
        </authorList>
    </citation>
    <scope>NUCLEOTIDE SEQUENCE [LARGE SCALE GENOMIC DNA]</scope>
    <source>
        <strain evidence="1 2">DSM 15597</strain>
    </source>
</reference>
<keyword evidence="2" id="KW-1185">Reference proteome</keyword>
<comment type="caution">
    <text evidence="1">The sequence shown here is derived from an EMBL/GenBank/DDBJ whole genome shotgun (WGS) entry which is preliminary data.</text>
</comment>
<name>A0A2A9CS13_9ACTN</name>
<organism evidence="1 2">
    <name type="scientific">Propionicimonas paludicola</name>
    <dbReference type="NCBI Taxonomy" id="185243"/>
    <lineage>
        <taxon>Bacteria</taxon>
        <taxon>Bacillati</taxon>
        <taxon>Actinomycetota</taxon>
        <taxon>Actinomycetes</taxon>
        <taxon>Propionibacteriales</taxon>
        <taxon>Nocardioidaceae</taxon>
        <taxon>Propionicimonas</taxon>
    </lineage>
</organism>
<accession>A0A2A9CS13</accession>
<protein>
    <submittedName>
        <fullName evidence="1">Uncharacterized protein</fullName>
    </submittedName>
</protein>